<organism evidence="2 3">
    <name type="scientific">Xanthobacter tagetidis</name>
    <dbReference type="NCBI Taxonomy" id="60216"/>
    <lineage>
        <taxon>Bacteria</taxon>
        <taxon>Pseudomonadati</taxon>
        <taxon>Pseudomonadota</taxon>
        <taxon>Alphaproteobacteria</taxon>
        <taxon>Hyphomicrobiales</taxon>
        <taxon>Xanthobacteraceae</taxon>
        <taxon>Xanthobacter</taxon>
    </lineage>
</organism>
<dbReference type="OrthoDB" id="9799983at2"/>
<feature type="compositionally biased region" description="Basic and acidic residues" evidence="1">
    <location>
        <begin position="237"/>
        <end position="271"/>
    </location>
</feature>
<evidence type="ECO:0000313" key="2">
    <source>
        <dbReference type="EMBL" id="RLP77744.1"/>
    </source>
</evidence>
<feature type="compositionally biased region" description="Basic and acidic residues" evidence="1">
    <location>
        <begin position="139"/>
        <end position="156"/>
    </location>
</feature>
<feature type="region of interest" description="Disordered" evidence="1">
    <location>
        <begin position="121"/>
        <end position="299"/>
    </location>
</feature>
<comment type="caution">
    <text evidence="2">The sequence shown here is derived from an EMBL/GenBank/DDBJ whole genome shotgun (WGS) entry which is preliminary data.</text>
</comment>
<dbReference type="Gene3D" id="3.30.9.100">
    <property type="match status" value="1"/>
</dbReference>
<feature type="region of interest" description="Disordered" evidence="1">
    <location>
        <begin position="1"/>
        <end position="91"/>
    </location>
</feature>
<dbReference type="PANTHER" id="PTHR43747:SF1">
    <property type="entry name" value="SLR1998 PROTEIN"/>
    <property type="match status" value="1"/>
</dbReference>
<sequence length="659" mass="69911">MAPPRPGAGAAGTDRRPLPCQHEGGDPGGLRARARGGLRRQHALPADRHLPAGDGQFGRQQPAPRRRRRRGDADAPHRTLGAARGHDAQPRRQSLCLLHERQRGAPGDAQGGGDAVRGRLLFARRDRRRPPGQPLCGELRGEGLHQRHHTRREEPRAGAARGRARLSHRHRRHAGRRAAGELGRRLGGAHRPCHRQGDRPALAHQLPQPAPDGLRHLLPPLRGGPDEQCSAPLRSHGRADPADPARSDADHAVRPRVRREGRPLRLADPRHPHQAGGAEGRGRHGLRLRGRPAQSGRRRLHRMSACSLLVVGAGPAGAAAAATAAGRGCDVTLLHDPRRGQAWAGESLPPGMPDLVAAVFGAAILDGHLPAHGTRAAWGSDALEETDFLANPLGGGLLLDRARFDAAARAAAVAAGARLVEGRASAIMHADGAWQIARAEGGALTARFVIDATGRSAAVSRQLGAGRTAADRQVAIVAAFADAGDGFHGTSIEAVPMGWWYTTPLPGGRRVLALLTDADLWQARTQDWPALLGETRHMARCAGPSASAAHPRAWPAESASAQRLHGPGWLAAGDAAMTFDPLSSQGVSAAVLMGSRAGAAVADALSEGTMPDLAPWAEDYRTLEAETADLRTYYARLERRWPTAPFWARRAAQGATRSN</sequence>
<proteinExistence type="predicted"/>
<dbReference type="SUPFAM" id="SSF51905">
    <property type="entry name" value="FAD/NAD(P)-binding domain"/>
    <property type="match status" value="1"/>
</dbReference>
<dbReference type="PANTHER" id="PTHR43747">
    <property type="entry name" value="FAD-BINDING PROTEIN"/>
    <property type="match status" value="1"/>
</dbReference>
<keyword evidence="3" id="KW-1185">Reference proteome</keyword>
<accession>A0A3L7ACP2</accession>
<dbReference type="Gene3D" id="3.50.50.60">
    <property type="entry name" value="FAD/NAD(P)-binding domain"/>
    <property type="match status" value="1"/>
</dbReference>
<dbReference type="Proteomes" id="UP000269692">
    <property type="component" value="Unassembled WGS sequence"/>
</dbReference>
<dbReference type="EMBL" id="RCTF01000010">
    <property type="protein sequence ID" value="RLP77744.1"/>
    <property type="molecule type" value="Genomic_DNA"/>
</dbReference>
<evidence type="ECO:0008006" key="4">
    <source>
        <dbReference type="Google" id="ProtNLM"/>
    </source>
</evidence>
<dbReference type="InterPro" id="IPR050816">
    <property type="entry name" value="Flavin-dep_Halogenase_NPB"/>
</dbReference>
<evidence type="ECO:0000313" key="3">
    <source>
        <dbReference type="Proteomes" id="UP000269692"/>
    </source>
</evidence>
<feature type="compositionally biased region" description="Basic residues" evidence="1">
    <location>
        <begin position="32"/>
        <end position="42"/>
    </location>
</feature>
<feature type="compositionally biased region" description="Basic residues" evidence="1">
    <location>
        <begin position="283"/>
        <end position="299"/>
    </location>
</feature>
<gene>
    <name evidence="2" type="ORF">D9R14_13475</name>
</gene>
<reference evidence="2 3" key="1">
    <citation type="submission" date="2018-10" db="EMBL/GenBank/DDBJ databases">
        <title>Xanthobacter tagetidis genome sequencing and assembly.</title>
        <authorList>
            <person name="Maclea K.S."/>
            <person name="Goen A.E."/>
            <person name="Fatima S.A."/>
        </authorList>
    </citation>
    <scope>NUCLEOTIDE SEQUENCE [LARGE SCALE GENOMIC DNA]</scope>
    <source>
        <strain evidence="2 3">ATCC 700314</strain>
    </source>
</reference>
<dbReference type="PRINTS" id="PR00420">
    <property type="entry name" value="RNGMNOXGNASE"/>
</dbReference>
<protein>
    <recommendedName>
        <fullName evidence="4">FAD-binding domain-containing protein</fullName>
    </recommendedName>
</protein>
<dbReference type="AlphaFoldDB" id="A0A3L7ACP2"/>
<name>A0A3L7ACP2_9HYPH</name>
<evidence type="ECO:0000256" key="1">
    <source>
        <dbReference type="SAM" id="MobiDB-lite"/>
    </source>
</evidence>
<feature type="compositionally biased region" description="Basic residues" evidence="1">
    <location>
        <begin position="162"/>
        <end position="176"/>
    </location>
</feature>
<dbReference type="InterPro" id="IPR036188">
    <property type="entry name" value="FAD/NAD-bd_sf"/>
</dbReference>